<feature type="transmembrane region" description="Helical" evidence="6">
    <location>
        <begin position="12"/>
        <end position="31"/>
    </location>
</feature>
<keyword evidence="9" id="KW-1185">Reference proteome</keyword>
<dbReference type="EMBL" id="JBHILM010000012">
    <property type="protein sequence ID" value="MFB5681670.1"/>
    <property type="molecule type" value="Genomic_DNA"/>
</dbReference>
<keyword evidence="3 6" id="KW-0812">Transmembrane</keyword>
<dbReference type="RefSeq" id="WP_375525456.1">
    <property type="nucleotide sequence ID" value="NZ_JBHILM010000012.1"/>
</dbReference>
<evidence type="ECO:0000256" key="6">
    <source>
        <dbReference type="SAM" id="Phobius"/>
    </source>
</evidence>
<feature type="domain" description="GtrA/DPMS transmembrane" evidence="7">
    <location>
        <begin position="10"/>
        <end position="126"/>
    </location>
</feature>
<keyword evidence="5 6" id="KW-0472">Membrane</keyword>
<dbReference type="InterPro" id="IPR007267">
    <property type="entry name" value="GtrA_DPMS_TM"/>
</dbReference>
<feature type="transmembrane region" description="Helical" evidence="6">
    <location>
        <begin position="74"/>
        <end position="95"/>
    </location>
</feature>
<evidence type="ECO:0000313" key="9">
    <source>
        <dbReference type="Proteomes" id="UP001580407"/>
    </source>
</evidence>
<evidence type="ECO:0000256" key="3">
    <source>
        <dbReference type="ARBA" id="ARBA00022692"/>
    </source>
</evidence>
<evidence type="ECO:0000256" key="4">
    <source>
        <dbReference type="ARBA" id="ARBA00022989"/>
    </source>
</evidence>
<evidence type="ECO:0000313" key="8">
    <source>
        <dbReference type="EMBL" id="MFB5681670.1"/>
    </source>
</evidence>
<keyword evidence="4 6" id="KW-1133">Transmembrane helix</keyword>
<reference evidence="8 9" key="1">
    <citation type="submission" date="2024-09" db="EMBL/GenBank/DDBJ databases">
        <authorList>
            <person name="Ruan L."/>
        </authorList>
    </citation>
    <scope>NUCLEOTIDE SEQUENCE [LARGE SCALE GENOMIC DNA]</scope>
    <source>
        <strain evidence="8 9">D33</strain>
    </source>
</reference>
<proteinExistence type="inferred from homology"/>
<evidence type="ECO:0000256" key="1">
    <source>
        <dbReference type="ARBA" id="ARBA00004141"/>
    </source>
</evidence>
<organism evidence="8 9">
    <name type="scientific">Paenibacillus terreus</name>
    <dbReference type="NCBI Taxonomy" id="1387834"/>
    <lineage>
        <taxon>Bacteria</taxon>
        <taxon>Bacillati</taxon>
        <taxon>Bacillota</taxon>
        <taxon>Bacilli</taxon>
        <taxon>Bacillales</taxon>
        <taxon>Paenibacillaceae</taxon>
        <taxon>Paenibacillus</taxon>
    </lineage>
</organism>
<dbReference type="PANTHER" id="PTHR38459:SF1">
    <property type="entry name" value="PROPHAGE BACTOPRENOL-LINKED GLUCOSE TRANSLOCASE HOMOLOG"/>
    <property type="match status" value="1"/>
</dbReference>
<evidence type="ECO:0000256" key="5">
    <source>
        <dbReference type="ARBA" id="ARBA00023136"/>
    </source>
</evidence>
<gene>
    <name evidence="8" type="ORF">ACE3NQ_12170</name>
</gene>
<evidence type="ECO:0000256" key="2">
    <source>
        <dbReference type="ARBA" id="ARBA00009399"/>
    </source>
</evidence>
<sequence>MRAFIGQFLRFGTVGALNTGIDYIVFIVLTWGGMLPLPAQIISYLCGAANSYLLNRGWTFRGSSGQSPQSRQLISFIIVNLITLACTSAVLEGLLHETSWSLPACKLIATLAGLAINYTGSRFWVFGSRQGKERDAS</sequence>
<name>A0ABV5B7Y5_9BACL</name>
<dbReference type="PANTHER" id="PTHR38459">
    <property type="entry name" value="PROPHAGE BACTOPRENOL-LINKED GLUCOSE TRANSLOCASE HOMOLOG"/>
    <property type="match status" value="1"/>
</dbReference>
<protein>
    <submittedName>
        <fullName evidence="8">GtrA family protein</fullName>
    </submittedName>
</protein>
<comment type="subcellular location">
    <subcellularLocation>
        <location evidence="1">Membrane</location>
        <topology evidence="1">Multi-pass membrane protein</topology>
    </subcellularLocation>
</comment>
<comment type="similarity">
    <text evidence="2">Belongs to the GtrA family.</text>
</comment>
<evidence type="ECO:0000259" key="7">
    <source>
        <dbReference type="Pfam" id="PF04138"/>
    </source>
</evidence>
<feature type="transmembrane region" description="Helical" evidence="6">
    <location>
        <begin position="37"/>
        <end position="54"/>
    </location>
</feature>
<dbReference type="Pfam" id="PF04138">
    <property type="entry name" value="GtrA_DPMS_TM"/>
    <property type="match status" value="1"/>
</dbReference>
<comment type="caution">
    <text evidence="8">The sequence shown here is derived from an EMBL/GenBank/DDBJ whole genome shotgun (WGS) entry which is preliminary data.</text>
</comment>
<feature type="transmembrane region" description="Helical" evidence="6">
    <location>
        <begin position="107"/>
        <end position="125"/>
    </location>
</feature>
<accession>A0ABV5B7Y5</accession>
<dbReference type="Proteomes" id="UP001580407">
    <property type="component" value="Unassembled WGS sequence"/>
</dbReference>
<dbReference type="InterPro" id="IPR051401">
    <property type="entry name" value="GtrA_CellWall_Glycosyl"/>
</dbReference>